<proteinExistence type="predicted"/>
<dbReference type="KEGG" id="sfh:SFHH103_03921"/>
<dbReference type="RefSeq" id="WP_014330776.1">
    <property type="nucleotide sequence ID" value="NC_016812.1"/>
</dbReference>
<dbReference type="Gene3D" id="3.30.950.30">
    <property type="entry name" value="Schlafen, AAA domain"/>
    <property type="match status" value="1"/>
</dbReference>
<evidence type="ECO:0000313" key="3">
    <source>
        <dbReference type="Proteomes" id="UP000007735"/>
    </source>
</evidence>
<dbReference type="EMBL" id="HE616890">
    <property type="protein sequence ID" value="CCE98412.1"/>
    <property type="molecule type" value="Genomic_DNA"/>
</dbReference>
<reference evidence="2 3" key="1">
    <citation type="journal article" date="2012" name="J. Bacteriol.">
        <title>Genome sequence of the soybean symbiont Sinorhizobium fredii HH103.</title>
        <authorList>
            <person name="Weidner S."/>
            <person name="Becker A."/>
            <person name="Bonilla I."/>
            <person name="Jaenicke S."/>
            <person name="Lloret J."/>
            <person name="Margaret I."/>
            <person name="Puhler A."/>
            <person name="Ruiz-Sainz J.E."/>
            <person name="Schneiker-Bekel S."/>
            <person name="Szczepanowski R."/>
            <person name="Vinardell J.M."/>
            <person name="Zehner S."/>
            <person name="Gottfert M."/>
        </authorList>
    </citation>
    <scope>NUCLEOTIDE SEQUENCE [LARGE SCALE GENOMIC DNA]</scope>
    <source>
        <strain evidence="2 3">HH103</strain>
    </source>
</reference>
<feature type="domain" description="Schlafen AlbA-2" evidence="1">
    <location>
        <begin position="119"/>
        <end position="253"/>
    </location>
</feature>
<dbReference type="InterPro" id="IPR007421">
    <property type="entry name" value="Schlafen_AlbA_2_dom"/>
</dbReference>
<gene>
    <name evidence="2" type="ordered locus">SFHH103_03921</name>
</gene>
<dbReference type="AlphaFoldDB" id="G9A6A2"/>
<keyword evidence="2" id="KW-0067">ATP-binding</keyword>
<dbReference type="STRING" id="1117943.SFHH103_03921"/>
<dbReference type="HOGENOM" id="CLU_040165_0_0_5"/>
<name>G9A6A2_SINF1</name>
<dbReference type="PATRIC" id="fig|380.5.peg.4142"/>
<accession>G9A6A2</accession>
<dbReference type="eggNOG" id="COG2865">
    <property type="taxonomic scope" value="Bacteria"/>
</dbReference>
<dbReference type="GO" id="GO:0005524">
    <property type="term" value="F:ATP binding"/>
    <property type="evidence" value="ECO:0007669"/>
    <property type="project" value="UniProtKB-KW"/>
</dbReference>
<keyword evidence="2" id="KW-0547">Nucleotide-binding</keyword>
<dbReference type="InterPro" id="IPR038461">
    <property type="entry name" value="Schlafen_AlbA_2_dom_sf"/>
</dbReference>
<sequence>MGKRSITDDEIALIKAMLKRGMANKEIQFFFNRPERSVNSGRISNIKSGMYSDSAAIEPAGDDVLDGFLQNFSEPTIAASISIPASGVVVKHDGPCSEATLRALFEMDAEDNWRFRYGESDRHECKEDFSFKHTGKWLRAVAALANHNGGYIIFGVKDKTVVNGVLSHDSYKVMGLKGNHFENADPADFTKFIRATFDPTPRVESRLLDLGTVKIGVLYVHQHQSRPVVAQKGDGEQVREGDIFYRYPGQSARIKYSDLRAILDERDRQAREQILPMVERLLSAGPKGVMVADLSEGVLTDEKRSIVIGEDLLERIQFIREGEFDEIEGGTTLRLVGDVQAVDETGNVVRKGFVTPADLIGDFLAGESPYDPKDYIRCVVQIGGGAWLPLHYYAKKAGLDRKALAEFIADIPAPPMRKQTYTERALGHSSAYKKAAGEPAKLLKMMEMAMPEPANSQQAVDIARALAGLENKSKIALSDALEMLSQCWTIISEKRPRWLTFVRKAVSRVDEVYFGDL</sequence>
<dbReference type="Proteomes" id="UP000007735">
    <property type="component" value="Chromosome"/>
</dbReference>
<organism evidence="2 3">
    <name type="scientific">Sinorhizobium fredii (strain HH103)</name>
    <dbReference type="NCBI Taxonomy" id="1117943"/>
    <lineage>
        <taxon>Bacteria</taxon>
        <taxon>Pseudomonadati</taxon>
        <taxon>Pseudomonadota</taxon>
        <taxon>Alphaproteobacteria</taxon>
        <taxon>Hyphomicrobiales</taxon>
        <taxon>Rhizobiaceae</taxon>
        <taxon>Sinorhizobium/Ensifer group</taxon>
        <taxon>Sinorhizobium</taxon>
    </lineage>
</organism>
<dbReference type="Pfam" id="PF04326">
    <property type="entry name" value="SLFN_AlbA_2"/>
    <property type="match status" value="1"/>
</dbReference>
<evidence type="ECO:0000313" key="2">
    <source>
        <dbReference type="EMBL" id="CCE98412.1"/>
    </source>
</evidence>
<evidence type="ECO:0000259" key="1">
    <source>
        <dbReference type="Pfam" id="PF04326"/>
    </source>
</evidence>
<protein>
    <submittedName>
        <fullName evidence="2">Uncharacterized ATP-binding protein UU034</fullName>
    </submittedName>
</protein>